<dbReference type="EMBL" id="JAFITR010000062">
    <property type="protein sequence ID" value="MBN4067084.1"/>
    <property type="molecule type" value="Genomic_DNA"/>
</dbReference>
<evidence type="ECO:0000313" key="3">
    <source>
        <dbReference type="Proteomes" id="UP000722121"/>
    </source>
</evidence>
<evidence type="ECO:0008006" key="4">
    <source>
        <dbReference type="Google" id="ProtNLM"/>
    </source>
</evidence>
<protein>
    <recommendedName>
        <fullName evidence="4">Major outer membrane protein</fullName>
    </recommendedName>
</protein>
<feature type="chain" id="PRO_5045638253" description="Major outer membrane protein" evidence="1">
    <location>
        <begin position="24"/>
        <end position="412"/>
    </location>
</feature>
<sequence>MSKLKNVMVAAGLFALASAPTFAVELNQISDRPGHSYGTDLGVQSPVQDKLLISGDVGTVYKSRVLTDSGTPLVGSGYQLANQFFFVEANLRLNYKTENAWMSTGLEFRNMMGNMSGASDGINLERALIGYNILQDATSRLDIEVGRTRLDDVFDSKIQFNSRMDGILLGYANVFEGVGDLVLHGAIFLYDDVTDHYSWVAEGALHNIMDTGTYFKYSFIDWSKAGATRFANDQNTGFRSVRNEFKNSQFTLGYKFNPEFLNLPAHVYGAFLINTAGKVRDGTESLSTNGKKANKAWYAGLSVGEVKKMGDWSVGANYQSVEAQAIPDRDINGIGLGDVRSADFFATTPATPAIADTNYKGFSLVGQMAFSDHLILGIAYLNANEKDQTIRASGTDGRRSYHNFQAEARFKF</sequence>
<comment type="caution">
    <text evidence="2">The sequence shown here is derived from an EMBL/GenBank/DDBJ whole genome shotgun (WGS) entry which is preliminary data.</text>
</comment>
<reference evidence="2 3" key="1">
    <citation type="submission" date="2021-02" db="EMBL/GenBank/DDBJ databases">
        <title>Activity-based single-cell genomes from oceanic crustal fluid captures similar information to metagenomic and metatranscriptomic surveys with orders of magnitude less sampling.</title>
        <authorList>
            <person name="D'Angelo T.S."/>
            <person name="Orcutt B.N."/>
        </authorList>
    </citation>
    <scope>NUCLEOTIDE SEQUENCE [LARGE SCALE GENOMIC DNA]</scope>
    <source>
        <strain evidence="2">AH-315-G07</strain>
    </source>
</reference>
<proteinExistence type="predicted"/>
<accession>A0ABS3ARD2</accession>
<keyword evidence="3" id="KW-1185">Reference proteome</keyword>
<gene>
    <name evidence="2" type="ORF">JYU14_03270</name>
</gene>
<organism evidence="2 3">
    <name type="scientific">Simkania negevensis</name>
    <dbReference type="NCBI Taxonomy" id="83561"/>
    <lineage>
        <taxon>Bacteria</taxon>
        <taxon>Pseudomonadati</taxon>
        <taxon>Chlamydiota</taxon>
        <taxon>Chlamydiia</taxon>
        <taxon>Parachlamydiales</taxon>
        <taxon>Simkaniaceae</taxon>
        <taxon>Simkania</taxon>
    </lineage>
</organism>
<keyword evidence="1" id="KW-0732">Signal</keyword>
<dbReference type="Proteomes" id="UP000722121">
    <property type="component" value="Unassembled WGS sequence"/>
</dbReference>
<evidence type="ECO:0000256" key="1">
    <source>
        <dbReference type="SAM" id="SignalP"/>
    </source>
</evidence>
<evidence type="ECO:0000313" key="2">
    <source>
        <dbReference type="EMBL" id="MBN4067084.1"/>
    </source>
</evidence>
<feature type="signal peptide" evidence="1">
    <location>
        <begin position="1"/>
        <end position="23"/>
    </location>
</feature>
<name>A0ABS3ARD2_9BACT</name>